<evidence type="ECO:0000256" key="2">
    <source>
        <dbReference type="SAM" id="SignalP"/>
    </source>
</evidence>
<dbReference type="EMBL" id="GL385396">
    <property type="protein sequence ID" value="EJT77688.1"/>
    <property type="molecule type" value="Genomic_DNA"/>
</dbReference>
<sequence>MGWISLLLLLAPGVLANLDTFPIDRVGPIEAADVDSCRAGASVLSVCAARTDFPDMPVASQAKCACCVGTSNVASEYRGCATYLRTALPSETALYTTNLLLASACSVNSALCADSATAPPAGSATGTPTTTSTRRSTTTAPQDPAACSSLRSILTSCSKAVPSFFDAPGSSQASCVCYNTIGGTFTTAFDRFASSCASYYRTASPTLYSTIRSLSTFCSGRQDAAAETDRGNPWFPPDMTSASPDVTTTPPPSFSGTTTVTSLGAGSTSTSSAQAGRPIAASGPVGWIASSWTFLVSLFILV</sequence>
<reference evidence="3" key="3">
    <citation type="submission" date="2010-09" db="EMBL/GenBank/DDBJ databases">
        <title>Annotation of Gaeumannomyces graminis var. tritici R3-111a-1.</title>
        <authorList>
            <consortium name="The Broad Institute Genome Sequencing Platform"/>
            <person name="Ma L.-J."/>
            <person name="Dead R."/>
            <person name="Young S.K."/>
            <person name="Zeng Q."/>
            <person name="Gargeya S."/>
            <person name="Fitzgerald M."/>
            <person name="Haas B."/>
            <person name="Abouelleil A."/>
            <person name="Alvarado L."/>
            <person name="Arachchi H.M."/>
            <person name="Berlin A."/>
            <person name="Brown A."/>
            <person name="Chapman S.B."/>
            <person name="Chen Z."/>
            <person name="Dunbar C."/>
            <person name="Freedman E."/>
            <person name="Gearin G."/>
            <person name="Gellesch M."/>
            <person name="Goldberg J."/>
            <person name="Griggs A."/>
            <person name="Gujja S."/>
            <person name="Heiman D."/>
            <person name="Howarth C."/>
            <person name="Larson L."/>
            <person name="Lui A."/>
            <person name="MacDonald P.J.P."/>
            <person name="Mehta T."/>
            <person name="Montmayeur A."/>
            <person name="Murphy C."/>
            <person name="Neiman D."/>
            <person name="Pearson M."/>
            <person name="Priest M."/>
            <person name="Roberts A."/>
            <person name="Saif S."/>
            <person name="Shea T."/>
            <person name="Shenoy N."/>
            <person name="Sisk P."/>
            <person name="Stolte C."/>
            <person name="Sykes S."/>
            <person name="Yandava C."/>
            <person name="Wortman J."/>
            <person name="Nusbaum C."/>
            <person name="Birren B."/>
        </authorList>
    </citation>
    <scope>NUCLEOTIDE SEQUENCE</scope>
    <source>
        <strain evidence="3">R3-111a-1</strain>
    </source>
</reference>
<feature type="chain" id="PRO_5015094287" description="Extracellular membrane protein CFEM domain-containing protein" evidence="2">
    <location>
        <begin position="17"/>
        <end position="302"/>
    </location>
</feature>
<evidence type="ECO:0000313" key="4">
    <source>
        <dbReference type="EnsemblFungi" id="EJT77688"/>
    </source>
</evidence>
<dbReference type="AlphaFoldDB" id="J3NND6"/>
<keyword evidence="2" id="KW-0732">Signal</keyword>
<name>J3NND6_GAET3</name>
<reference evidence="4" key="4">
    <citation type="journal article" date="2015" name="G3 (Bethesda)">
        <title>Genome sequences of three phytopathogenic species of the Magnaporthaceae family of fungi.</title>
        <authorList>
            <person name="Okagaki L.H."/>
            <person name="Nunes C.C."/>
            <person name="Sailsbery J."/>
            <person name="Clay B."/>
            <person name="Brown D."/>
            <person name="John T."/>
            <person name="Oh Y."/>
            <person name="Young N."/>
            <person name="Fitzgerald M."/>
            <person name="Haas B.J."/>
            <person name="Zeng Q."/>
            <person name="Young S."/>
            <person name="Adiconis X."/>
            <person name="Fan L."/>
            <person name="Levin J.Z."/>
            <person name="Mitchell T.K."/>
            <person name="Okubara P.A."/>
            <person name="Farman M.L."/>
            <person name="Kohn L.M."/>
            <person name="Birren B."/>
            <person name="Ma L.-J."/>
            <person name="Dean R.A."/>
        </authorList>
    </citation>
    <scope>NUCLEOTIDE SEQUENCE</scope>
    <source>
        <strain evidence="4">R3-111a-1</strain>
    </source>
</reference>
<feature type="region of interest" description="Disordered" evidence="1">
    <location>
        <begin position="117"/>
        <end position="144"/>
    </location>
</feature>
<feature type="compositionally biased region" description="Low complexity" evidence="1">
    <location>
        <begin position="117"/>
        <end position="141"/>
    </location>
</feature>
<dbReference type="OrthoDB" id="4153189at2759"/>
<dbReference type="Proteomes" id="UP000006039">
    <property type="component" value="Unassembled WGS sequence"/>
</dbReference>
<evidence type="ECO:0000313" key="3">
    <source>
        <dbReference type="EMBL" id="EJT77688.1"/>
    </source>
</evidence>
<dbReference type="RefSeq" id="XP_009218833.1">
    <property type="nucleotide sequence ID" value="XM_009220569.1"/>
</dbReference>
<evidence type="ECO:0000256" key="1">
    <source>
        <dbReference type="SAM" id="MobiDB-lite"/>
    </source>
</evidence>
<dbReference type="HOGENOM" id="CLU_799378_0_0_1"/>
<reference evidence="3" key="2">
    <citation type="submission" date="2010-07" db="EMBL/GenBank/DDBJ databases">
        <authorList>
            <consortium name="The Broad Institute Genome Sequencing Platform"/>
            <consortium name="Broad Institute Genome Sequencing Center for Infectious Disease"/>
            <person name="Ma L.-J."/>
            <person name="Dead R."/>
            <person name="Young S."/>
            <person name="Zeng Q."/>
            <person name="Koehrsen M."/>
            <person name="Alvarado L."/>
            <person name="Berlin A."/>
            <person name="Chapman S.B."/>
            <person name="Chen Z."/>
            <person name="Freedman E."/>
            <person name="Gellesch M."/>
            <person name="Goldberg J."/>
            <person name="Griggs A."/>
            <person name="Gujja S."/>
            <person name="Heilman E.R."/>
            <person name="Heiman D."/>
            <person name="Hepburn T."/>
            <person name="Howarth C."/>
            <person name="Jen D."/>
            <person name="Larson L."/>
            <person name="Mehta T."/>
            <person name="Neiman D."/>
            <person name="Pearson M."/>
            <person name="Roberts A."/>
            <person name="Saif S."/>
            <person name="Shea T."/>
            <person name="Shenoy N."/>
            <person name="Sisk P."/>
            <person name="Stolte C."/>
            <person name="Sykes S."/>
            <person name="Walk T."/>
            <person name="White J."/>
            <person name="Yandava C."/>
            <person name="Haas B."/>
            <person name="Nusbaum C."/>
            <person name="Birren B."/>
        </authorList>
    </citation>
    <scope>NUCLEOTIDE SEQUENCE</scope>
    <source>
        <strain evidence="3">R3-111a-1</strain>
    </source>
</reference>
<dbReference type="EnsemblFungi" id="EJT77688">
    <property type="protein sequence ID" value="EJT77688"/>
    <property type="gene ID" value="GGTG_02792"/>
</dbReference>
<gene>
    <name evidence="4" type="primary">20343250</name>
    <name evidence="3" type="ORF">GGTG_02792</name>
</gene>
<reference evidence="4" key="5">
    <citation type="submission" date="2018-04" db="UniProtKB">
        <authorList>
            <consortium name="EnsemblFungi"/>
        </authorList>
    </citation>
    <scope>IDENTIFICATION</scope>
    <source>
        <strain evidence="4">R3-111a-1</strain>
    </source>
</reference>
<feature type="region of interest" description="Disordered" evidence="1">
    <location>
        <begin position="227"/>
        <end position="275"/>
    </location>
</feature>
<dbReference type="eggNOG" id="ENOG502RIY7">
    <property type="taxonomic scope" value="Eukaryota"/>
</dbReference>
<dbReference type="GeneID" id="20343250"/>
<evidence type="ECO:0008006" key="6">
    <source>
        <dbReference type="Google" id="ProtNLM"/>
    </source>
</evidence>
<protein>
    <recommendedName>
        <fullName evidence="6">Extracellular membrane protein CFEM domain-containing protein</fullName>
    </recommendedName>
</protein>
<dbReference type="VEuPathDB" id="FungiDB:GGTG_02792"/>
<feature type="compositionally biased region" description="Low complexity" evidence="1">
    <location>
        <begin position="254"/>
        <end position="275"/>
    </location>
</feature>
<proteinExistence type="predicted"/>
<evidence type="ECO:0000313" key="5">
    <source>
        <dbReference type="Proteomes" id="UP000006039"/>
    </source>
</evidence>
<feature type="signal peptide" evidence="2">
    <location>
        <begin position="1"/>
        <end position="16"/>
    </location>
</feature>
<organism evidence="3">
    <name type="scientific">Gaeumannomyces tritici (strain R3-111a-1)</name>
    <name type="common">Wheat and barley take-all root rot fungus</name>
    <name type="synonym">Gaeumannomyces graminis var. tritici</name>
    <dbReference type="NCBI Taxonomy" id="644352"/>
    <lineage>
        <taxon>Eukaryota</taxon>
        <taxon>Fungi</taxon>
        <taxon>Dikarya</taxon>
        <taxon>Ascomycota</taxon>
        <taxon>Pezizomycotina</taxon>
        <taxon>Sordariomycetes</taxon>
        <taxon>Sordariomycetidae</taxon>
        <taxon>Magnaporthales</taxon>
        <taxon>Magnaporthaceae</taxon>
        <taxon>Gaeumannomyces</taxon>
    </lineage>
</organism>
<keyword evidence="5" id="KW-1185">Reference proteome</keyword>
<reference evidence="5" key="1">
    <citation type="submission" date="2010-07" db="EMBL/GenBank/DDBJ databases">
        <title>The genome sequence of Gaeumannomyces graminis var. tritici strain R3-111a-1.</title>
        <authorList>
            <consortium name="The Broad Institute Genome Sequencing Platform"/>
            <person name="Ma L.-J."/>
            <person name="Dead R."/>
            <person name="Young S."/>
            <person name="Zeng Q."/>
            <person name="Koehrsen M."/>
            <person name="Alvarado L."/>
            <person name="Berlin A."/>
            <person name="Chapman S.B."/>
            <person name="Chen Z."/>
            <person name="Freedman E."/>
            <person name="Gellesch M."/>
            <person name="Goldberg J."/>
            <person name="Griggs A."/>
            <person name="Gujja S."/>
            <person name="Heilman E.R."/>
            <person name="Heiman D."/>
            <person name="Hepburn T."/>
            <person name="Howarth C."/>
            <person name="Jen D."/>
            <person name="Larson L."/>
            <person name="Mehta T."/>
            <person name="Neiman D."/>
            <person name="Pearson M."/>
            <person name="Roberts A."/>
            <person name="Saif S."/>
            <person name="Shea T."/>
            <person name="Shenoy N."/>
            <person name="Sisk P."/>
            <person name="Stolte C."/>
            <person name="Sykes S."/>
            <person name="Walk T."/>
            <person name="White J."/>
            <person name="Yandava C."/>
            <person name="Haas B."/>
            <person name="Nusbaum C."/>
            <person name="Birren B."/>
        </authorList>
    </citation>
    <scope>NUCLEOTIDE SEQUENCE [LARGE SCALE GENOMIC DNA]</scope>
    <source>
        <strain evidence="5">R3-111a-1</strain>
    </source>
</reference>
<accession>J3NND6</accession>